<keyword evidence="1" id="KW-0802">TPR repeat</keyword>
<dbReference type="PROSITE" id="PS50005">
    <property type="entry name" value="TPR"/>
    <property type="match status" value="1"/>
</dbReference>
<dbReference type="Pfam" id="PF13424">
    <property type="entry name" value="TPR_12"/>
    <property type="match status" value="1"/>
</dbReference>
<dbReference type="Gene3D" id="1.25.40.10">
    <property type="entry name" value="Tetratricopeptide repeat domain"/>
    <property type="match status" value="2"/>
</dbReference>
<evidence type="ECO:0000313" key="3">
    <source>
        <dbReference type="Proteomes" id="UP001500227"/>
    </source>
</evidence>
<keyword evidence="3" id="KW-1185">Reference proteome</keyword>
<proteinExistence type="predicted"/>
<evidence type="ECO:0000256" key="1">
    <source>
        <dbReference type="PROSITE-ProRule" id="PRU00339"/>
    </source>
</evidence>
<name>A0ABP9MBP2_9BURK</name>
<evidence type="ECO:0008006" key="4">
    <source>
        <dbReference type="Google" id="ProtNLM"/>
    </source>
</evidence>
<reference evidence="3" key="1">
    <citation type="journal article" date="2019" name="Int. J. Syst. Evol. Microbiol.">
        <title>The Global Catalogue of Microorganisms (GCM) 10K type strain sequencing project: providing services to taxonomists for standard genome sequencing and annotation.</title>
        <authorList>
            <consortium name="The Broad Institute Genomics Platform"/>
            <consortium name="The Broad Institute Genome Sequencing Center for Infectious Disease"/>
            <person name="Wu L."/>
            <person name="Ma J."/>
        </authorList>
    </citation>
    <scope>NUCLEOTIDE SEQUENCE [LARGE SCALE GENOMIC DNA]</scope>
    <source>
        <strain evidence="3">JCM 18423</strain>
    </source>
</reference>
<dbReference type="InterPro" id="IPR011990">
    <property type="entry name" value="TPR-like_helical_dom_sf"/>
</dbReference>
<accession>A0ABP9MBP2</accession>
<dbReference type="InterPro" id="IPR019734">
    <property type="entry name" value="TPR_rpt"/>
</dbReference>
<comment type="caution">
    <text evidence="2">The sequence shown here is derived from an EMBL/GenBank/DDBJ whole genome shotgun (WGS) entry which is preliminary data.</text>
</comment>
<organism evidence="2 3">
    <name type="scientific">Paenalcaligenes hermetiae</name>
    <dbReference type="NCBI Taxonomy" id="1157987"/>
    <lineage>
        <taxon>Bacteria</taxon>
        <taxon>Pseudomonadati</taxon>
        <taxon>Pseudomonadota</taxon>
        <taxon>Betaproteobacteria</taxon>
        <taxon>Burkholderiales</taxon>
        <taxon>Alcaligenaceae</taxon>
        <taxon>Paenalcaligenes</taxon>
    </lineage>
</organism>
<feature type="repeat" description="TPR" evidence="1">
    <location>
        <begin position="11"/>
        <end position="44"/>
    </location>
</feature>
<evidence type="ECO:0000313" key="2">
    <source>
        <dbReference type="EMBL" id="GAA5093123.1"/>
    </source>
</evidence>
<dbReference type="EMBL" id="BAABKD010000011">
    <property type="protein sequence ID" value="GAA5093123.1"/>
    <property type="molecule type" value="Genomic_DNA"/>
</dbReference>
<sequence length="142" mass="16077">MHLQEELYQSLYELADQGNIALDQGRYEEAIVLWQQALDVLPAPVNQWQAAFWLYASMGEALYQLERYDEATAVLEQAAHNPEGKENPYPYYMLGKCAWRSGQDKAAKYLLKAYDLDGEGIFIADPVDGEACLAYLYDLGAL</sequence>
<dbReference type="Proteomes" id="UP001500227">
    <property type="component" value="Unassembled WGS sequence"/>
</dbReference>
<gene>
    <name evidence="2" type="ORF">GCM10023337_21520</name>
</gene>
<dbReference type="SUPFAM" id="SSF48452">
    <property type="entry name" value="TPR-like"/>
    <property type="match status" value="1"/>
</dbReference>
<dbReference type="SMART" id="SM00028">
    <property type="entry name" value="TPR"/>
    <property type="match status" value="3"/>
</dbReference>
<dbReference type="RefSeq" id="WP_300648822.1">
    <property type="nucleotide sequence ID" value="NZ_BAABKD010000011.1"/>
</dbReference>
<protein>
    <recommendedName>
        <fullName evidence="4">Tetratricopeptide repeat protein</fullName>
    </recommendedName>
</protein>